<gene>
    <name evidence="1" type="ORF">SDC9_62101</name>
</gene>
<comment type="caution">
    <text evidence="1">The sequence shown here is derived from an EMBL/GenBank/DDBJ whole genome shotgun (WGS) entry which is preliminary data.</text>
</comment>
<reference evidence="1" key="1">
    <citation type="submission" date="2019-08" db="EMBL/GenBank/DDBJ databases">
        <authorList>
            <person name="Kucharzyk K."/>
            <person name="Murdoch R.W."/>
            <person name="Higgins S."/>
            <person name="Loffler F."/>
        </authorList>
    </citation>
    <scope>NUCLEOTIDE SEQUENCE</scope>
</reference>
<name>A0A644XI26_9ZZZZ</name>
<dbReference type="EMBL" id="VSSQ01002490">
    <property type="protein sequence ID" value="MPM15729.1"/>
    <property type="molecule type" value="Genomic_DNA"/>
</dbReference>
<evidence type="ECO:0000313" key="1">
    <source>
        <dbReference type="EMBL" id="MPM15729.1"/>
    </source>
</evidence>
<sequence length="102" mass="11134">MTDPSDHATPSAHDPVVANVWYDRDEDAVLGLFAPDGSELTVAVTIGQRWPTFGRLLTMLSPHLVRSSVRGFLEQLEGAGMVLSGYTAHDLADFERGRRANP</sequence>
<accession>A0A644XI26</accession>
<organism evidence="1">
    <name type="scientific">bioreactor metagenome</name>
    <dbReference type="NCBI Taxonomy" id="1076179"/>
    <lineage>
        <taxon>unclassified sequences</taxon>
        <taxon>metagenomes</taxon>
        <taxon>ecological metagenomes</taxon>
    </lineage>
</organism>
<dbReference type="AlphaFoldDB" id="A0A644XI26"/>
<protein>
    <submittedName>
        <fullName evidence="1">Uncharacterized protein</fullName>
    </submittedName>
</protein>
<proteinExistence type="predicted"/>